<evidence type="ECO:0000313" key="3">
    <source>
        <dbReference type="Proteomes" id="UP000316242"/>
    </source>
</evidence>
<accession>A0ABQ0RLN7</accession>
<proteinExistence type="predicted"/>
<dbReference type="Proteomes" id="UP000316242">
    <property type="component" value="Unassembled WGS sequence"/>
</dbReference>
<sequence length="373" mass="40635">MAQTIIEAAAAHYAYGKQVQTRALRDLTRLWVAVDRGNIIESWQAKLAAATLIVAQAQQAVAEDSIEYTTAVMEAQDAPAPQHQVLAAGFAGIAYPLGDQLRRPIGLEDSIASPAYKALRAIGHGYTVDRSMGIGLDNLLLRSQMQIADASRQAEGVAMATPPVRMHYVRMLNPPSCGRCAILAGRTYRAQDAFERHPGCDCRHIPVSEALAGEMTSDPYRYFNSLSPEEQDKYFKPAAAQAIRDGADIFQVVNAQSGAYTTEGGALATYYGTTKRGYWGSTELLEKKKSSGSRYRRATRVRLMPEEIYKRSKGNREQALRMLEDYGYITGLGQNPDGVVRGPGVGYLGGRKPSYSLDPATGSWTAASRNATD</sequence>
<evidence type="ECO:0000256" key="1">
    <source>
        <dbReference type="SAM" id="MobiDB-lite"/>
    </source>
</evidence>
<feature type="compositionally biased region" description="Polar residues" evidence="1">
    <location>
        <begin position="362"/>
        <end position="373"/>
    </location>
</feature>
<name>A0ABQ0RLN7_GLUNI</name>
<gene>
    <name evidence="2" type="ORF">ANI01nite_19260</name>
</gene>
<evidence type="ECO:0008006" key="4">
    <source>
        <dbReference type="Google" id="ProtNLM"/>
    </source>
</evidence>
<dbReference type="RefSeq" id="WP_141357664.1">
    <property type="nucleotide sequence ID" value="NZ_BAAAWM010000001.1"/>
</dbReference>
<feature type="region of interest" description="Disordered" evidence="1">
    <location>
        <begin position="351"/>
        <end position="373"/>
    </location>
</feature>
<organism evidence="2 3">
    <name type="scientific">Glutamicibacter nicotianae</name>
    <name type="common">Arthrobacter nicotianae</name>
    <dbReference type="NCBI Taxonomy" id="37929"/>
    <lineage>
        <taxon>Bacteria</taxon>
        <taxon>Bacillati</taxon>
        <taxon>Actinomycetota</taxon>
        <taxon>Actinomycetes</taxon>
        <taxon>Micrococcales</taxon>
        <taxon>Micrococcaceae</taxon>
        <taxon>Glutamicibacter</taxon>
    </lineage>
</organism>
<protein>
    <recommendedName>
        <fullName evidence="4">Capsid maturation protease</fullName>
    </recommendedName>
</protein>
<dbReference type="EMBL" id="BJNE01000007">
    <property type="protein sequence ID" value="GEC12723.1"/>
    <property type="molecule type" value="Genomic_DNA"/>
</dbReference>
<reference evidence="2 3" key="1">
    <citation type="submission" date="2019-06" db="EMBL/GenBank/DDBJ databases">
        <title>Whole genome shotgun sequence of Glutamicibacter nicotianae NBRC 14234.</title>
        <authorList>
            <person name="Hosoyama A."/>
            <person name="Uohara A."/>
            <person name="Ohji S."/>
            <person name="Ichikawa N."/>
        </authorList>
    </citation>
    <scope>NUCLEOTIDE SEQUENCE [LARGE SCALE GENOMIC DNA]</scope>
    <source>
        <strain evidence="2 3">NBRC 14234</strain>
    </source>
</reference>
<comment type="caution">
    <text evidence="2">The sequence shown here is derived from an EMBL/GenBank/DDBJ whole genome shotgun (WGS) entry which is preliminary data.</text>
</comment>
<keyword evidence="3" id="KW-1185">Reference proteome</keyword>
<evidence type="ECO:0000313" key="2">
    <source>
        <dbReference type="EMBL" id="GEC12723.1"/>
    </source>
</evidence>